<evidence type="ECO:0000313" key="10">
    <source>
        <dbReference type="Proteomes" id="UP001610335"/>
    </source>
</evidence>
<accession>A0ABR4ITZ7</accession>
<evidence type="ECO:0000259" key="8">
    <source>
        <dbReference type="PROSITE" id="PS50048"/>
    </source>
</evidence>
<feature type="compositionally biased region" description="Basic residues" evidence="7">
    <location>
        <begin position="159"/>
        <end position="172"/>
    </location>
</feature>
<dbReference type="Gene3D" id="4.10.240.10">
    <property type="entry name" value="Zn(2)-C6 fungal-type DNA-binding domain"/>
    <property type="match status" value="1"/>
</dbReference>
<reference evidence="9 10" key="1">
    <citation type="submission" date="2024-07" db="EMBL/GenBank/DDBJ databases">
        <title>Section-level genome sequencing and comparative genomics of Aspergillus sections Usti and Cavernicolus.</title>
        <authorList>
            <consortium name="Lawrence Berkeley National Laboratory"/>
            <person name="Nybo J.L."/>
            <person name="Vesth T.C."/>
            <person name="Theobald S."/>
            <person name="Frisvad J.C."/>
            <person name="Larsen T.O."/>
            <person name="Kjaerboelling I."/>
            <person name="Rothschild-Mancinelli K."/>
            <person name="Lyhne E.K."/>
            <person name="Kogle M.E."/>
            <person name="Barry K."/>
            <person name="Clum A."/>
            <person name="Na H."/>
            <person name="Ledsgaard L."/>
            <person name="Lin J."/>
            <person name="Lipzen A."/>
            <person name="Kuo A."/>
            <person name="Riley R."/>
            <person name="Mondo S."/>
            <person name="LaButti K."/>
            <person name="Haridas S."/>
            <person name="Pangalinan J."/>
            <person name="Salamov A.A."/>
            <person name="Simmons B.A."/>
            <person name="Magnuson J.K."/>
            <person name="Chen J."/>
            <person name="Drula E."/>
            <person name="Henrissat B."/>
            <person name="Wiebenga A."/>
            <person name="Lubbers R.J."/>
            <person name="Gomes A.C."/>
            <person name="Makela M.R."/>
            <person name="Stajich J."/>
            <person name="Grigoriev I.V."/>
            <person name="Mortensen U.H."/>
            <person name="De vries R.P."/>
            <person name="Baker S.E."/>
            <person name="Andersen M.R."/>
        </authorList>
    </citation>
    <scope>NUCLEOTIDE SEQUENCE [LARGE SCALE GENOMIC DNA]</scope>
    <source>
        <strain evidence="9 10">CBS 600.67</strain>
    </source>
</reference>
<name>A0ABR4ITZ7_9EURO</name>
<keyword evidence="3" id="KW-0805">Transcription regulation</keyword>
<gene>
    <name evidence="9" type="ORF">BDW59DRAFT_7361</name>
</gene>
<dbReference type="PROSITE" id="PS50048">
    <property type="entry name" value="ZN2_CY6_FUNGAL_2"/>
    <property type="match status" value="1"/>
</dbReference>
<protein>
    <recommendedName>
        <fullName evidence="8">Zn(2)-C6 fungal-type domain-containing protein</fullName>
    </recommendedName>
</protein>
<feature type="domain" description="Zn(2)-C6 fungal-type" evidence="8">
    <location>
        <begin position="9"/>
        <end position="38"/>
    </location>
</feature>
<evidence type="ECO:0000256" key="3">
    <source>
        <dbReference type="ARBA" id="ARBA00023015"/>
    </source>
</evidence>
<evidence type="ECO:0000256" key="5">
    <source>
        <dbReference type="ARBA" id="ARBA00023163"/>
    </source>
</evidence>
<dbReference type="PANTHER" id="PTHR47338:SF5">
    <property type="entry name" value="ZN(II)2CYS6 TRANSCRIPTION FACTOR (EUROFUNG)"/>
    <property type="match status" value="1"/>
</dbReference>
<keyword evidence="2" id="KW-0479">Metal-binding</keyword>
<keyword evidence="10" id="KW-1185">Reference proteome</keyword>
<dbReference type="Pfam" id="PF00172">
    <property type="entry name" value="Zn_clus"/>
    <property type="match status" value="1"/>
</dbReference>
<evidence type="ECO:0000313" key="9">
    <source>
        <dbReference type="EMBL" id="KAL2831146.1"/>
    </source>
</evidence>
<keyword evidence="4" id="KW-0238">DNA-binding</keyword>
<dbReference type="InterPro" id="IPR001138">
    <property type="entry name" value="Zn2Cys6_DnaBD"/>
</dbReference>
<dbReference type="CDD" id="cd00067">
    <property type="entry name" value="GAL4"/>
    <property type="match status" value="1"/>
</dbReference>
<keyword evidence="6" id="KW-0539">Nucleus</keyword>
<comment type="caution">
    <text evidence="9">The sequence shown here is derived from an EMBL/GenBank/DDBJ whole genome shotgun (WGS) entry which is preliminary data.</text>
</comment>
<feature type="region of interest" description="Disordered" evidence="7">
    <location>
        <begin position="145"/>
        <end position="177"/>
    </location>
</feature>
<dbReference type="Proteomes" id="UP001610335">
    <property type="component" value="Unassembled WGS sequence"/>
</dbReference>
<evidence type="ECO:0000256" key="4">
    <source>
        <dbReference type="ARBA" id="ARBA00023125"/>
    </source>
</evidence>
<dbReference type="SUPFAM" id="SSF57701">
    <property type="entry name" value="Zn2/Cys6 DNA-binding domain"/>
    <property type="match status" value="1"/>
</dbReference>
<sequence length="187" mass="20748">MADKQNPIACEPCRQKKCKCDRILPVCSQCSDPARCIYPESGKRGLPQGYITHLENRLAVTERALYSAYAYLRTISPRPFTTIDASQPTPSRTAAVSEWTRFPLLDSDDLERWWTEKAGVYGSAEGEALSEWSPATAGMISREKDVPAPTSLDNSLSHSHVHARRSGGHPRGGRAERLADLEPALYF</sequence>
<organism evidence="9 10">
    <name type="scientific">Aspergillus cavernicola</name>
    <dbReference type="NCBI Taxonomy" id="176166"/>
    <lineage>
        <taxon>Eukaryota</taxon>
        <taxon>Fungi</taxon>
        <taxon>Dikarya</taxon>
        <taxon>Ascomycota</taxon>
        <taxon>Pezizomycotina</taxon>
        <taxon>Eurotiomycetes</taxon>
        <taxon>Eurotiomycetidae</taxon>
        <taxon>Eurotiales</taxon>
        <taxon>Aspergillaceae</taxon>
        <taxon>Aspergillus</taxon>
        <taxon>Aspergillus subgen. Nidulantes</taxon>
    </lineage>
</organism>
<dbReference type="InterPro" id="IPR036864">
    <property type="entry name" value="Zn2-C6_fun-type_DNA-bd_sf"/>
</dbReference>
<dbReference type="PANTHER" id="PTHR47338">
    <property type="entry name" value="ZN(II)2CYS6 TRANSCRIPTION FACTOR (EUROFUNG)-RELATED"/>
    <property type="match status" value="1"/>
</dbReference>
<dbReference type="InterPro" id="IPR050815">
    <property type="entry name" value="TF_fung"/>
</dbReference>
<comment type="subcellular location">
    <subcellularLocation>
        <location evidence="1">Nucleus</location>
    </subcellularLocation>
</comment>
<keyword evidence="5" id="KW-0804">Transcription</keyword>
<evidence type="ECO:0000256" key="1">
    <source>
        <dbReference type="ARBA" id="ARBA00004123"/>
    </source>
</evidence>
<evidence type="ECO:0000256" key="7">
    <source>
        <dbReference type="SAM" id="MobiDB-lite"/>
    </source>
</evidence>
<evidence type="ECO:0000256" key="2">
    <source>
        <dbReference type="ARBA" id="ARBA00022723"/>
    </source>
</evidence>
<evidence type="ECO:0000256" key="6">
    <source>
        <dbReference type="ARBA" id="ARBA00023242"/>
    </source>
</evidence>
<dbReference type="EMBL" id="JBFXLS010000010">
    <property type="protein sequence ID" value="KAL2831146.1"/>
    <property type="molecule type" value="Genomic_DNA"/>
</dbReference>
<proteinExistence type="predicted"/>